<dbReference type="eggNOG" id="COG1398">
    <property type="taxonomic scope" value="Bacteria"/>
</dbReference>
<evidence type="ECO:0000256" key="8">
    <source>
        <dbReference type="ARBA" id="ARBA00023004"/>
    </source>
</evidence>
<dbReference type="STRING" id="497964.CfE428DRAFT_4010"/>
<keyword evidence="6 13" id="KW-1133">Transmembrane helix</keyword>
<evidence type="ECO:0000259" key="14">
    <source>
        <dbReference type="Pfam" id="PF00487"/>
    </source>
</evidence>
<dbReference type="RefSeq" id="WP_006981334.1">
    <property type="nucleotide sequence ID" value="NZ_ABVL01000012.1"/>
</dbReference>
<evidence type="ECO:0000256" key="13">
    <source>
        <dbReference type="SAM" id="Phobius"/>
    </source>
</evidence>
<evidence type="ECO:0000256" key="10">
    <source>
        <dbReference type="ARBA" id="ARBA00023136"/>
    </source>
</evidence>
<evidence type="ECO:0000256" key="7">
    <source>
        <dbReference type="ARBA" id="ARBA00023002"/>
    </source>
</evidence>
<dbReference type="EC" id="1.14.19.1" evidence="15"/>
<evidence type="ECO:0000256" key="12">
    <source>
        <dbReference type="SAM" id="Coils"/>
    </source>
</evidence>
<dbReference type="InterPro" id="IPR015876">
    <property type="entry name" value="Acyl-CoA_DS"/>
</dbReference>
<keyword evidence="5" id="KW-0276">Fatty acid metabolism</keyword>
<keyword evidence="12" id="KW-0175">Coiled coil</keyword>
<evidence type="ECO:0000256" key="5">
    <source>
        <dbReference type="ARBA" id="ARBA00022832"/>
    </source>
</evidence>
<evidence type="ECO:0000256" key="2">
    <source>
        <dbReference type="ARBA" id="ARBA00008749"/>
    </source>
</evidence>
<evidence type="ECO:0000313" key="16">
    <source>
        <dbReference type="Proteomes" id="UP000005824"/>
    </source>
</evidence>
<evidence type="ECO:0000256" key="1">
    <source>
        <dbReference type="ARBA" id="ARBA00004141"/>
    </source>
</evidence>
<reference evidence="15 16" key="1">
    <citation type="journal article" date="2011" name="J. Bacteriol.">
        <title>Genome sequence of Chthoniobacter flavus Ellin428, an aerobic heterotrophic soil bacterium.</title>
        <authorList>
            <person name="Kant R."/>
            <person name="van Passel M.W."/>
            <person name="Palva A."/>
            <person name="Lucas S."/>
            <person name="Lapidus A."/>
            <person name="Glavina Del Rio T."/>
            <person name="Dalin E."/>
            <person name="Tice H."/>
            <person name="Bruce D."/>
            <person name="Goodwin L."/>
            <person name="Pitluck S."/>
            <person name="Larimer F.W."/>
            <person name="Land M.L."/>
            <person name="Hauser L."/>
            <person name="Sangwan P."/>
            <person name="de Vos W.M."/>
            <person name="Janssen P.H."/>
            <person name="Smidt H."/>
        </authorList>
    </citation>
    <scope>NUCLEOTIDE SEQUENCE [LARGE SCALE GENOMIC DNA]</scope>
    <source>
        <strain evidence="15 16">Ellin428</strain>
    </source>
</reference>
<keyword evidence="10 13" id="KW-0472">Membrane</keyword>
<evidence type="ECO:0000256" key="11">
    <source>
        <dbReference type="ARBA" id="ARBA00023160"/>
    </source>
</evidence>
<keyword evidence="9" id="KW-0443">Lipid metabolism</keyword>
<keyword evidence="7 15" id="KW-0560">Oxidoreductase</keyword>
<evidence type="ECO:0000313" key="15">
    <source>
        <dbReference type="EMBL" id="EDY18624.1"/>
    </source>
</evidence>
<evidence type="ECO:0000256" key="3">
    <source>
        <dbReference type="ARBA" id="ARBA00022516"/>
    </source>
</evidence>
<dbReference type="Proteomes" id="UP000005824">
    <property type="component" value="Unassembled WGS sequence"/>
</dbReference>
<proteinExistence type="inferred from homology"/>
<keyword evidence="4 13" id="KW-0812">Transmembrane</keyword>
<dbReference type="EMBL" id="ABVL01000012">
    <property type="protein sequence ID" value="EDY18624.1"/>
    <property type="molecule type" value="Genomic_DNA"/>
</dbReference>
<accession>B4D521</accession>
<evidence type="ECO:0000256" key="4">
    <source>
        <dbReference type="ARBA" id="ARBA00022692"/>
    </source>
</evidence>
<dbReference type="AlphaFoldDB" id="B4D521"/>
<feature type="transmembrane region" description="Helical" evidence="13">
    <location>
        <begin position="12"/>
        <end position="34"/>
    </location>
</feature>
<comment type="caution">
    <text evidence="15">The sequence shown here is derived from an EMBL/GenBank/DDBJ whole genome shotgun (WGS) entry which is preliminary data.</text>
</comment>
<keyword evidence="8" id="KW-0408">Iron</keyword>
<evidence type="ECO:0000256" key="9">
    <source>
        <dbReference type="ARBA" id="ARBA00023098"/>
    </source>
</evidence>
<dbReference type="Pfam" id="PF00487">
    <property type="entry name" value="FA_desaturase"/>
    <property type="match status" value="1"/>
</dbReference>
<gene>
    <name evidence="15" type="ORF">CfE428DRAFT_4010</name>
</gene>
<feature type="coiled-coil region" evidence="12">
    <location>
        <begin position="327"/>
        <end position="354"/>
    </location>
</feature>
<organism evidence="15 16">
    <name type="scientific">Chthoniobacter flavus Ellin428</name>
    <dbReference type="NCBI Taxonomy" id="497964"/>
    <lineage>
        <taxon>Bacteria</taxon>
        <taxon>Pseudomonadati</taxon>
        <taxon>Verrucomicrobiota</taxon>
        <taxon>Spartobacteria</taxon>
        <taxon>Chthoniobacterales</taxon>
        <taxon>Chthoniobacteraceae</taxon>
        <taxon>Chthoniobacter</taxon>
    </lineage>
</organism>
<dbReference type="InParanoid" id="B4D521"/>
<name>B4D521_9BACT</name>
<comment type="similarity">
    <text evidence="2">Belongs to the fatty acid desaturase type 2 family.</text>
</comment>
<comment type="subcellular location">
    <subcellularLocation>
        <location evidence="1">Membrane</location>
        <topology evidence="1">Multi-pass membrane protein</topology>
    </subcellularLocation>
</comment>
<dbReference type="CDD" id="cd03505">
    <property type="entry name" value="Delta9-FADS-like"/>
    <property type="match status" value="1"/>
</dbReference>
<keyword evidence="11" id="KW-0275">Fatty acid biosynthesis</keyword>
<dbReference type="GO" id="GO:0006633">
    <property type="term" value="P:fatty acid biosynthetic process"/>
    <property type="evidence" value="ECO:0007669"/>
    <property type="project" value="UniProtKB-KW"/>
</dbReference>
<keyword evidence="3" id="KW-0444">Lipid biosynthesis</keyword>
<evidence type="ECO:0000256" key="6">
    <source>
        <dbReference type="ARBA" id="ARBA00022989"/>
    </source>
</evidence>
<dbReference type="GO" id="GO:0004768">
    <property type="term" value="F:stearoyl-CoA 9-desaturase activity"/>
    <property type="evidence" value="ECO:0007669"/>
    <property type="project" value="UniProtKB-EC"/>
</dbReference>
<dbReference type="InterPro" id="IPR005804">
    <property type="entry name" value="FA_desaturase_dom"/>
</dbReference>
<protein>
    <submittedName>
        <fullName evidence="15">Stearoyl-CoA 9-desaturase</fullName>
        <ecNumber evidence="15">1.14.19.1</ecNumber>
    </submittedName>
</protein>
<feature type="domain" description="Fatty acid desaturase" evidence="14">
    <location>
        <begin position="40"/>
        <end position="244"/>
    </location>
</feature>
<feature type="transmembrane region" description="Helical" evidence="13">
    <location>
        <begin position="40"/>
        <end position="62"/>
    </location>
</feature>
<feature type="transmembrane region" description="Helical" evidence="13">
    <location>
        <begin position="155"/>
        <end position="175"/>
    </location>
</feature>
<dbReference type="PANTHER" id="PTHR11351:SF31">
    <property type="entry name" value="DESATURASE 1, ISOFORM A-RELATED"/>
    <property type="match status" value="1"/>
</dbReference>
<feature type="transmembrane region" description="Helical" evidence="13">
    <location>
        <begin position="74"/>
        <end position="96"/>
    </location>
</feature>
<sequence precursor="true">MFKRIPFDKVHWTTSVFLIGTLALTLTAVPLYIWHFGLDWFQIILFSVMINACGFSITLGYHRMFSHLAFQGHWLVRALVLIFGAGAFENSALMWACEHRTHHKHVDHNEDPYDISKGLFHAHVGWLMFKLKSDPTYENVPDLKKDWMVMLQHKYVHQLGAFVAFVLPTIIGYMWGGWRSALGAFLIGGVARVVALQHCTFCINSLCHYIGKRPYSSRCSARDSWIMALVTGGEGYHNYHHEFQHDYRNGVKPWQWDPTKWIIWTLSVLGLAKNLRRVPAEKILLAELAEAQRHMETKLECPHLTTAAREYIATSYARLQATAAEWAEFKDAQIEITREMLAELREEVRAALDSLRLRDHEIPAAAES</sequence>
<keyword evidence="16" id="KW-1185">Reference proteome</keyword>
<dbReference type="GO" id="GO:0016020">
    <property type="term" value="C:membrane"/>
    <property type="evidence" value="ECO:0007669"/>
    <property type="project" value="UniProtKB-SubCell"/>
</dbReference>
<dbReference type="PANTHER" id="PTHR11351">
    <property type="entry name" value="ACYL-COA DESATURASE"/>
    <property type="match status" value="1"/>
</dbReference>